<evidence type="ECO:0000256" key="3">
    <source>
        <dbReference type="ARBA" id="ARBA00022448"/>
    </source>
</evidence>
<evidence type="ECO:0000256" key="2">
    <source>
        <dbReference type="ARBA" id="ARBA00008807"/>
    </source>
</evidence>
<dbReference type="InterPro" id="IPR004813">
    <property type="entry name" value="OPT"/>
</dbReference>
<evidence type="ECO:0000256" key="8">
    <source>
        <dbReference type="ARBA" id="ARBA00023136"/>
    </source>
</evidence>
<keyword evidence="3" id="KW-0813">Transport</keyword>
<evidence type="ECO:0000256" key="7">
    <source>
        <dbReference type="ARBA" id="ARBA00022989"/>
    </source>
</evidence>
<evidence type="ECO:0000256" key="6">
    <source>
        <dbReference type="ARBA" id="ARBA00022927"/>
    </source>
</evidence>
<comment type="subcellular location">
    <subcellularLocation>
        <location evidence="1">Membrane</location>
        <topology evidence="1">Multi-pass membrane protein</topology>
    </subcellularLocation>
</comment>
<feature type="compositionally biased region" description="Basic and acidic residues" evidence="9">
    <location>
        <begin position="17"/>
        <end position="26"/>
    </location>
</feature>
<accession>A0A448YL12</accession>
<keyword evidence="7" id="KW-1133">Transmembrane helix</keyword>
<dbReference type="InParanoid" id="A0A448YL12"/>
<dbReference type="Pfam" id="PF03169">
    <property type="entry name" value="OPT"/>
    <property type="match status" value="1"/>
</dbReference>
<protein>
    <submittedName>
        <fullName evidence="10">DEKNAAC102211</fullName>
    </submittedName>
</protein>
<dbReference type="AlphaFoldDB" id="A0A448YL12"/>
<keyword evidence="8" id="KW-0472">Membrane</keyword>
<dbReference type="InterPro" id="IPR004648">
    <property type="entry name" value="Oligpept_transpt"/>
</dbReference>
<sequence>MGKDKKVSDSSSSENLPKLEEKKDVTSFDEVDIDRHQRIFEKLGKSGKQQEEQTEDIQYVLDRIDELTLDQALEILHNTQEHHKNDLNFPESSRQLISELLSGPENFAKADYEFEVKAEAAIIYYFSPYPEVRAIANPHDNPDLPCETIRAYILGLIWAVIGQFINSFFNSRYPGITITSSVCQTLLYPCGEFVQYALPDWGITIRGTRHH</sequence>
<organism evidence="10 11">
    <name type="scientific">Brettanomyces naardenensis</name>
    <name type="common">Yeast</name>
    <dbReference type="NCBI Taxonomy" id="13370"/>
    <lineage>
        <taxon>Eukaryota</taxon>
        <taxon>Fungi</taxon>
        <taxon>Dikarya</taxon>
        <taxon>Ascomycota</taxon>
        <taxon>Saccharomycotina</taxon>
        <taxon>Pichiomycetes</taxon>
        <taxon>Pichiales</taxon>
        <taxon>Pichiaceae</taxon>
        <taxon>Brettanomyces</taxon>
    </lineage>
</organism>
<keyword evidence="11" id="KW-1185">Reference proteome</keyword>
<keyword evidence="6" id="KW-0653">Protein transport</keyword>
<dbReference type="OrthoDB" id="4094900at2759"/>
<gene>
    <name evidence="10" type="ORF">BRENAR_LOCUS2368</name>
</gene>
<evidence type="ECO:0000256" key="9">
    <source>
        <dbReference type="SAM" id="MobiDB-lite"/>
    </source>
</evidence>
<evidence type="ECO:0000313" key="10">
    <source>
        <dbReference type="EMBL" id="VEU21635.1"/>
    </source>
</evidence>
<dbReference type="GO" id="GO:0015031">
    <property type="term" value="P:protein transport"/>
    <property type="evidence" value="ECO:0007669"/>
    <property type="project" value="UniProtKB-KW"/>
</dbReference>
<proteinExistence type="inferred from homology"/>
<dbReference type="GO" id="GO:0035673">
    <property type="term" value="F:oligopeptide transmembrane transporter activity"/>
    <property type="evidence" value="ECO:0007669"/>
    <property type="project" value="InterPro"/>
</dbReference>
<comment type="similarity">
    <text evidence="2">Belongs to the oligopeptide OPT transporter family.</text>
</comment>
<keyword evidence="4" id="KW-0812">Transmembrane</keyword>
<name>A0A448YL12_BRENA</name>
<dbReference type="GO" id="GO:0016020">
    <property type="term" value="C:membrane"/>
    <property type="evidence" value="ECO:0007669"/>
    <property type="project" value="UniProtKB-SubCell"/>
</dbReference>
<keyword evidence="5" id="KW-0571">Peptide transport</keyword>
<feature type="region of interest" description="Disordered" evidence="9">
    <location>
        <begin position="1"/>
        <end position="27"/>
    </location>
</feature>
<dbReference type="PANTHER" id="PTHR22601">
    <property type="entry name" value="ISP4 LIKE PROTEIN"/>
    <property type="match status" value="1"/>
</dbReference>
<evidence type="ECO:0000256" key="4">
    <source>
        <dbReference type="ARBA" id="ARBA00022692"/>
    </source>
</evidence>
<reference evidence="10 11" key="1">
    <citation type="submission" date="2018-12" db="EMBL/GenBank/DDBJ databases">
        <authorList>
            <person name="Tiukova I."/>
            <person name="Dainat J."/>
        </authorList>
    </citation>
    <scope>NUCLEOTIDE SEQUENCE [LARGE SCALE GENOMIC DNA]</scope>
</reference>
<dbReference type="EMBL" id="CAACVR010000012">
    <property type="protein sequence ID" value="VEU21635.1"/>
    <property type="molecule type" value="Genomic_DNA"/>
</dbReference>
<evidence type="ECO:0000313" key="11">
    <source>
        <dbReference type="Proteomes" id="UP000290900"/>
    </source>
</evidence>
<evidence type="ECO:0000256" key="5">
    <source>
        <dbReference type="ARBA" id="ARBA00022856"/>
    </source>
</evidence>
<dbReference type="Proteomes" id="UP000290900">
    <property type="component" value="Unassembled WGS sequence"/>
</dbReference>
<evidence type="ECO:0000256" key="1">
    <source>
        <dbReference type="ARBA" id="ARBA00004141"/>
    </source>
</evidence>